<dbReference type="EMBL" id="BARU01046159">
    <property type="protein sequence ID" value="GAH99823.1"/>
    <property type="molecule type" value="Genomic_DNA"/>
</dbReference>
<evidence type="ECO:0000256" key="5">
    <source>
        <dbReference type="ARBA" id="ARBA00023136"/>
    </source>
</evidence>
<protein>
    <recommendedName>
        <fullName evidence="7">Cardiolipin synthase N-terminal domain-containing protein</fullName>
    </recommendedName>
</protein>
<proteinExistence type="predicted"/>
<keyword evidence="3 6" id="KW-0812">Transmembrane</keyword>
<evidence type="ECO:0000256" key="1">
    <source>
        <dbReference type="ARBA" id="ARBA00004651"/>
    </source>
</evidence>
<reference evidence="8" key="1">
    <citation type="journal article" date="2014" name="Front. Microbiol.">
        <title>High frequency of phylogenetically diverse reductive dehalogenase-homologous genes in deep subseafloor sedimentary metagenomes.</title>
        <authorList>
            <person name="Kawai M."/>
            <person name="Futagami T."/>
            <person name="Toyoda A."/>
            <person name="Takaki Y."/>
            <person name="Nishi S."/>
            <person name="Hori S."/>
            <person name="Arai W."/>
            <person name="Tsubouchi T."/>
            <person name="Morono Y."/>
            <person name="Uchiyama I."/>
            <person name="Ito T."/>
            <person name="Fujiyama A."/>
            <person name="Inagaki F."/>
            <person name="Takami H."/>
        </authorList>
    </citation>
    <scope>NUCLEOTIDE SEQUENCE</scope>
    <source>
        <strain evidence="8">Expedition CK06-06</strain>
    </source>
</reference>
<sequence length="75" mass="8648">MVDWIILAIVIPIVVVDLAIKAYALYDLIKSFDKRSDANKIGWLIAIATVNMFGWILYFLFGRLPVEKSEDEESW</sequence>
<comment type="caution">
    <text evidence="8">The sequence shown here is derived from an EMBL/GenBank/DDBJ whole genome shotgun (WGS) entry which is preliminary data.</text>
</comment>
<feature type="domain" description="Cardiolipin synthase N-terminal" evidence="7">
    <location>
        <begin position="22"/>
        <end position="63"/>
    </location>
</feature>
<dbReference type="InterPro" id="IPR027379">
    <property type="entry name" value="CLS_N"/>
</dbReference>
<keyword evidence="4 6" id="KW-1133">Transmembrane helix</keyword>
<organism evidence="8">
    <name type="scientific">marine sediment metagenome</name>
    <dbReference type="NCBI Taxonomy" id="412755"/>
    <lineage>
        <taxon>unclassified sequences</taxon>
        <taxon>metagenomes</taxon>
        <taxon>ecological metagenomes</taxon>
    </lineage>
</organism>
<accession>X1M087</accession>
<feature type="transmembrane region" description="Helical" evidence="6">
    <location>
        <begin position="6"/>
        <end position="29"/>
    </location>
</feature>
<keyword evidence="5 6" id="KW-0472">Membrane</keyword>
<name>X1M087_9ZZZZ</name>
<dbReference type="Pfam" id="PF13396">
    <property type="entry name" value="PLDc_N"/>
    <property type="match status" value="1"/>
</dbReference>
<dbReference type="GO" id="GO:0005886">
    <property type="term" value="C:plasma membrane"/>
    <property type="evidence" value="ECO:0007669"/>
    <property type="project" value="UniProtKB-SubCell"/>
</dbReference>
<feature type="non-terminal residue" evidence="8">
    <location>
        <position position="75"/>
    </location>
</feature>
<evidence type="ECO:0000256" key="6">
    <source>
        <dbReference type="SAM" id="Phobius"/>
    </source>
</evidence>
<evidence type="ECO:0000256" key="2">
    <source>
        <dbReference type="ARBA" id="ARBA00022475"/>
    </source>
</evidence>
<dbReference type="AlphaFoldDB" id="X1M087"/>
<comment type="subcellular location">
    <subcellularLocation>
        <location evidence="1">Cell membrane</location>
        <topology evidence="1">Multi-pass membrane protein</topology>
    </subcellularLocation>
</comment>
<evidence type="ECO:0000313" key="8">
    <source>
        <dbReference type="EMBL" id="GAH99823.1"/>
    </source>
</evidence>
<feature type="transmembrane region" description="Helical" evidence="6">
    <location>
        <begin position="41"/>
        <end position="61"/>
    </location>
</feature>
<evidence type="ECO:0000259" key="7">
    <source>
        <dbReference type="Pfam" id="PF13396"/>
    </source>
</evidence>
<evidence type="ECO:0000256" key="3">
    <source>
        <dbReference type="ARBA" id="ARBA00022692"/>
    </source>
</evidence>
<gene>
    <name evidence="8" type="ORF">S03H2_69749</name>
</gene>
<keyword evidence="2" id="KW-1003">Cell membrane</keyword>
<evidence type="ECO:0000256" key="4">
    <source>
        <dbReference type="ARBA" id="ARBA00022989"/>
    </source>
</evidence>